<evidence type="ECO:0000256" key="1">
    <source>
        <dbReference type="SAM" id="MobiDB-lite"/>
    </source>
</evidence>
<protein>
    <recommendedName>
        <fullName evidence="2">BTB domain-containing protein</fullName>
    </recommendedName>
</protein>
<proteinExistence type="predicted"/>
<accession>A0A9P3PPB2</accession>
<dbReference type="OrthoDB" id="2593747at2759"/>
<reference evidence="3" key="1">
    <citation type="submission" date="2022-07" db="EMBL/GenBank/DDBJ databases">
        <title>The genome of Lyophyllum shimeji provides insight into the initial evolution of ectomycorrhizal fungal genome.</title>
        <authorList>
            <person name="Kobayashi Y."/>
            <person name="Shibata T."/>
            <person name="Hirakawa H."/>
            <person name="Shigenobu S."/>
            <person name="Nishiyama T."/>
            <person name="Yamada A."/>
            <person name="Hasebe M."/>
            <person name="Kawaguchi M."/>
        </authorList>
    </citation>
    <scope>NUCLEOTIDE SEQUENCE</scope>
    <source>
        <strain evidence="3">AT787</strain>
    </source>
</reference>
<evidence type="ECO:0000313" key="3">
    <source>
        <dbReference type="EMBL" id="GLB38942.1"/>
    </source>
</evidence>
<dbReference type="Gene3D" id="3.30.710.10">
    <property type="entry name" value="Potassium Channel Kv1.1, Chain A"/>
    <property type="match status" value="1"/>
</dbReference>
<dbReference type="CDD" id="cd18186">
    <property type="entry name" value="BTB_POZ_ZBTB_KLHL-like"/>
    <property type="match status" value="1"/>
</dbReference>
<sequence length="464" mass="51023">MRQDTGPGPLSSSVSCVGGLGRDEHSPKISRPHNLSAEPSPRRFPLVLTDLPSFTPSPQASSDRDSPFSLVEEDITTMYLDLETPVDAAPKPGLDAAVSETPERVKIEDVDYFMDLVVFDGTDILFPCKHRLLHARFESFAARAGQGEEIPLKLEDVTAADFRALLRLMYPLPLTSTRTLSDDEWVSVLKLSTKWAMLDVRRMAIDHLTPAAMSPADRVVLARTYSVVEWLRSAYLALAKDPTRISPEDASKIGLEPVFKLLRAREHVLNSAFYKVAGCDYDSAIQRKFGGELEGMQEAGSDAIERAVLARKSDVTEWLCAAFVELVARPQSLSVEEARRLGYETAIRLCAARELRIADAGSSRNTSSANDGSWVDRELGTELQALQSRGVVDRVILARECGMAEWLRTALVDLAKRGIRISLDEAEQLGMQTAIDVCRVRQIPSSYPGIISGTGDLDLALFSS</sequence>
<evidence type="ECO:0000313" key="4">
    <source>
        <dbReference type="Proteomes" id="UP001063166"/>
    </source>
</evidence>
<dbReference type="PROSITE" id="PS51257">
    <property type="entry name" value="PROKAR_LIPOPROTEIN"/>
    <property type="match status" value="1"/>
</dbReference>
<name>A0A9P3PPB2_LYOSH</name>
<comment type="caution">
    <text evidence="3">The sequence shown here is derived from an EMBL/GenBank/DDBJ whole genome shotgun (WGS) entry which is preliminary data.</text>
</comment>
<dbReference type="EMBL" id="BRPK01000006">
    <property type="protein sequence ID" value="GLB38942.1"/>
    <property type="molecule type" value="Genomic_DNA"/>
</dbReference>
<feature type="domain" description="BTB" evidence="2">
    <location>
        <begin position="123"/>
        <end position="208"/>
    </location>
</feature>
<evidence type="ECO:0000259" key="2">
    <source>
        <dbReference type="Pfam" id="PF00651"/>
    </source>
</evidence>
<feature type="compositionally biased region" description="Polar residues" evidence="1">
    <location>
        <begin position="52"/>
        <end position="61"/>
    </location>
</feature>
<dbReference type="Pfam" id="PF00651">
    <property type="entry name" value="BTB"/>
    <property type="match status" value="1"/>
</dbReference>
<organism evidence="3 4">
    <name type="scientific">Lyophyllum shimeji</name>
    <name type="common">Hon-shimeji</name>
    <name type="synonym">Tricholoma shimeji</name>
    <dbReference type="NCBI Taxonomy" id="47721"/>
    <lineage>
        <taxon>Eukaryota</taxon>
        <taxon>Fungi</taxon>
        <taxon>Dikarya</taxon>
        <taxon>Basidiomycota</taxon>
        <taxon>Agaricomycotina</taxon>
        <taxon>Agaricomycetes</taxon>
        <taxon>Agaricomycetidae</taxon>
        <taxon>Agaricales</taxon>
        <taxon>Tricholomatineae</taxon>
        <taxon>Lyophyllaceae</taxon>
        <taxon>Lyophyllum</taxon>
    </lineage>
</organism>
<keyword evidence="4" id="KW-1185">Reference proteome</keyword>
<gene>
    <name evidence="3" type="ORF">LshimejAT787_0601040</name>
</gene>
<dbReference type="SUPFAM" id="SSF54695">
    <property type="entry name" value="POZ domain"/>
    <property type="match status" value="1"/>
</dbReference>
<dbReference type="Proteomes" id="UP001063166">
    <property type="component" value="Unassembled WGS sequence"/>
</dbReference>
<feature type="region of interest" description="Disordered" evidence="1">
    <location>
        <begin position="1"/>
        <end position="67"/>
    </location>
</feature>
<feature type="compositionally biased region" description="Low complexity" evidence="1">
    <location>
        <begin position="1"/>
        <end position="17"/>
    </location>
</feature>
<dbReference type="InterPro" id="IPR011333">
    <property type="entry name" value="SKP1/BTB/POZ_sf"/>
</dbReference>
<dbReference type="InterPro" id="IPR000210">
    <property type="entry name" value="BTB/POZ_dom"/>
</dbReference>
<dbReference type="AlphaFoldDB" id="A0A9P3PPB2"/>